<proteinExistence type="predicted"/>
<reference evidence="4" key="1">
    <citation type="journal article" date="2021" name="PeerJ">
        <title>Extensive microbial diversity within the chicken gut microbiome revealed by metagenomics and culture.</title>
        <authorList>
            <person name="Gilroy R."/>
            <person name="Ravi A."/>
            <person name="Getino M."/>
            <person name="Pursley I."/>
            <person name="Horton D.L."/>
            <person name="Alikhan N.F."/>
            <person name="Baker D."/>
            <person name="Gharbi K."/>
            <person name="Hall N."/>
            <person name="Watson M."/>
            <person name="Adriaenssens E.M."/>
            <person name="Foster-Nyarko E."/>
            <person name="Jarju S."/>
            <person name="Secka A."/>
            <person name="Antonio M."/>
            <person name="Oren A."/>
            <person name="Chaudhuri R.R."/>
            <person name="La Ragione R."/>
            <person name="Hildebrand F."/>
            <person name="Pallen M.J."/>
        </authorList>
    </citation>
    <scope>NUCLEOTIDE SEQUENCE</scope>
    <source>
        <strain evidence="4">ChiSxjej1B13-11774</strain>
    </source>
</reference>
<organism evidence="4 5">
    <name type="scientific">Candidatus Gemmiger excrementigallinarum</name>
    <dbReference type="NCBI Taxonomy" id="2838609"/>
    <lineage>
        <taxon>Bacteria</taxon>
        <taxon>Bacillati</taxon>
        <taxon>Bacillota</taxon>
        <taxon>Clostridia</taxon>
        <taxon>Eubacteriales</taxon>
        <taxon>Gemmiger</taxon>
    </lineage>
</organism>
<reference evidence="4" key="2">
    <citation type="submission" date="2021-04" db="EMBL/GenBank/DDBJ databases">
        <authorList>
            <person name="Gilroy R."/>
        </authorList>
    </citation>
    <scope>NUCLEOTIDE SEQUENCE</scope>
    <source>
        <strain evidence="4">ChiSxjej1B13-11774</strain>
    </source>
</reference>
<evidence type="ECO:0000313" key="5">
    <source>
        <dbReference type="Proteomes" id="UP000824048"/>
    </source>
</evidence>
<feature type="transmembrane region" description="Helical" evidence="3">
    <location>
        <begin position="333"/>
        <end position="355"/>
    </location>
</feature>
<feature type="region of interest" description="Disordered" evidence="2">
    <location>
        <begin position="240"/>
        <end position="322"/>
    </location>
</feature>
<dbReference type="EMBL" id="DXBP01000002">
    <property type="protein sequence ID" value="HIZ40994.1"/>
    <property type="molecule type" value="Genomic_DNA"/>
</dbReference>
<name>A0A9D2ENK0_9FIRM</name>
<dbReference type="Proteomes" id="UP000824048">
    <property type="component" value="Unassembled WGS sequence"/>
</dbReference>
<sequence length="357" mass="39459">MDQNFSLMAQSRANYYTAGSPVQFVRVELLKGDVTGEVAVCLTFKNVGTEPLTGLVVHFKCKDAAGQVLCEDDFYYEQLDAQPGDVFGSDDAVYVSDTPVSSVEVEQDRAFLNGRGVDLRGYKRVRLQMPRVLPASIAKTLQQRTGNSQLTCVPQDTEYGWFCACGAFHPNEENCTFCSECGGDRAGIKATLTGILEDARRAAERQQQEINSVANNVDPQRAQASPAATAAAAQAAINQTEEYDDGATATYDPQGYAQEEDEEMERVRRYAPKGRLFDDDEDDDEGTQMYDTDELDYDDEDEDDAPRGKKRGRYADDDEASEDDVMAERIIHWAPPITAIVCALIIAVSLIYHFVIA</sequence>
<evidence type="ECO:0000256" key="1">
    <source>
        <dbReference type="SAM" id="Coils"/>
    </source>
</evidence>
<keyword evidence="1" id="KW-0175">Coiled coil</keyword>
<keyword evidence="3" id="KW-0472">Membrane</keyword>
<feature type="coiled-coil region" evidence="1">
    <location>
        <begin position="189"/>
        <end position="216"/>
    </location>
</feature>
<evidence type="ECO:0000313" key="4">
    <source>
        <dbReference type="EMBL" id="HIZ40994.1"/>
    </source>
</evidence>
<gene>
    <name evidence="4" type="ORF">H9811_00360</name>
</gene>
<protein>
    <submittedName>
        <fullName evidence="4">Uncharacterized protein</fullName>
    </submittedName>
</protein>
<comment type="caution">
    <text evidence="4">The sequence shown here is derived from an EMBL/GenBank/DDBJ whole genome shotgun (WGS) entry which is preliminary data.</text>
</comment>
<dbReference type="AlphaFoldDB" id="A0A9D2ENK0"/>
<accession>A0A9D2ENK0</accession>
<evidence type="ECO:0000256" key="2">
    <source>
        <dbReference type="SAM" id="MobiDB-lite"/>
    </source>
</evidence>
<keyword evidence="3" id="KW-1133">Transmembrane helix</keyword>
<keyword evidence="3" id="KW-0812">Transmembrane</keyword>
<feature type="compositionally biased region" description="Acidic residues" evidence="2">
    <location>
        <begin position="278"/>
        <end position="304"/>
    </location>
</feature>
<evidence type="ECO:0000256" key="3">
    <source>
        <dbReference type="SAM" id="Phobius"/>
    </source>
</evidence>